<dbReference type="InterPro" id="IPR013230">
    <property type="entry name" value="Peptidase_M15A_C"/>
</dbReference>
<dbReference type="Gene3D" id="3.30.1380.10">
    <property type="match status" value="1"/>
</dbReference>
<dbReference type="AlphaFoldDB" id="U2MID5"/>
<sequence>MLETDVKLSEHFTLFDLCKVKKYGRYNEPTPFAFDNLKLLAKFLDTLRYALTRPIIVNSAFRNVNINRRVGGVPNSDHIKGLAADIRVYGMTPIKLARFIRDNPLLNARVGEVIIYPTFVHVSINRYVHKSEYFIKKGSRYEKYQA</sequence>
<dbReference type="PATRIC" id="fig|1395125.3.peg.1104"/>
<proteinExistence type="predicted"/>
<gene>
    <name evidence="2" type="ORF">HMPREF9145_2743</name>
</gene>
<name>U2MID5_9BACT</name>
<protein>
    <submittedName>
        <fullName evidence="2">Peptidase M15</fullName>
    </submittedName>
</protein>
<dbReference type="Proteomes" id="UP000017023">
    <property type="component" value="Unassembled WGS sequence"/>
</dbReference>
<dbReference type="EMBL" id="AWGW01000011">
    <property type="protein sequence ID" value="ERK01420.1"/>
    <property type="molecule type" value="Genomic_DNA"/>
</dbReference>
<dbReference type="GeneID" id="78497696"/>
<comment type="caution">
    <text evidence="2">The sequence shown here is derived from an EMBL/GenBank/DDBJ whole genome shotgun (WGS) entry which is preliminary data.</text>
</comment>
<organism evidence="2 3">
    <name type="scientific">Segatella salivae F0493</name>
    <dbReference type="NCBI Taxonomy" id="1395125"/>
    <lineage>
        <taxon>Bacteria</taxon>
        <taxon>Pseudomonadati</taxon>
        <taxon>Bacteroidota</taxon>
        <taxon>Bacteroidia</taxon>
        <taxon>Bacteroidales</taxon>
        <taxon>Prevotellaceae</taxon>
        <taxon>Segatella</taxon>
    </lineage>
</organism>
<dbReference type="SUPFAM" id="SSF55166">
    <property type="entry name" value="Hedgehog/DD-peptidase"/>
    <property type="match status" value="1"/>
</dbReference>
<feature type="domain" description="Peptidase M15A C-terminal" evidence="1">
    <location>
        <begin position="30"/>
        <end position="122"/>
    </location>
</feature>
<dbReference type="RefSeq" id="WP_021825248.1">
    <property type="nucleotide sequence ID" value="NZ_AWGW01000011.1"/>
</dbReference>
<dbReference type="InterPro" id="IPR009045">
    <property type="entry name" value="Zn_M74/Hedgehog-like"/>
</dbReference>
<evidence type="ECO:0000313" key="2">
    <source>
        <dbReference type="EMBL" id="ERK01420.1"/>
    </source>
</evidence>
<dbReference type="Pfam" id="PF08291">
    <property type="entry name" value="Peptidase_M15_3"/>
    <property type="match status" value="1"/>
</dbReference>
<evidence type="ECO:0000259" key="1">
    <source>
        <dbReference type="Pfam" id="PF08291"/>
    </source>
</evidence>
<accession>U2MID5</accession>
<reference evidence="2 3" key="1">
    <citation type="submission" date="2013-08" db="EMBL/GenBank/DDBJ databases">
        <authorList>
            <person name="Durkin A.S."/>
            <person name="Haft D.R."/>
            <person name="McCorrison J."/>
            <person name="Torralba M."/>
            <person name="Gillis M."/>
            <person name="Haft D.H."/>
            <person name="Methe B."/>
            <person name="Sutton G."/>
            <person name="Nelson K.E."/>
        </authorList>
    </citation>
    <scope>NUCLEOTIDE SEQUENCE [LARGE SCALE GENOMIC DNA]</scope>
    <source>
        <strain evidence="2 3">F0493</strain>
    </source>
</reference>
<evidence type="ECO:0000313" key="3">
    <source>
        <dbReference type="Proteomes" id="UP000017023"/>
    </source>
</evidence>